<evidence type="ECO:0000313" key="3">
    <source>
        <dbReference type="Proteomes" id="UP001203687"/>
    </source>
</evidence>
<dbReference type="RefSeq" id="WP_204344971.1">
    <property type="nucleotide sequence ID" value="NZ_JACNMJ010000002.1"/>
</dbReference>
<dbReference type="Proteomes" id="UP001203687">
    <property type="component" value="Unassembled WGS sequence"/>
</dbReference>
<name>A0ABT0HAW5_9FLAO</name>
<proteinExistence type="predicted"/>
<dbReference type="EMBL" id="JALPQF010000012">
    <property type="protein sequence ID" value="MCK8481503.1"/>
    <property type="molecule type" value="Genomic_DNA"/>
</dbReference>
<organism evidence="2 3">
    <name type="scientific">Psychroserpens algicola</name>
    <dbReference type="NCBI Taxonomy" id="1719034"/>
    <lineage>
        <taxon>Bacteria</taxon>
        <taxon>Pseudomonadati</taxon>
        <taxon>Bacteroidota</taxon>
        <taxon>Flavobacteriia</taxon>
        <taxon>Flavobacteriales</taxon>
        <taxon>Flavobacteriaceae</taxon>
        <taxon>Psychroserpens</taxon>
    </lineage>
</organism>
<evidence type="ECO:0000313" key="2">
    <source>
        <dbReference type="EMBL" id="MCK8481503.1"/>
    </source>
</evidence>
<reference evidence="2" key="1">
    <citation type="submission" date="2022-04" db="EMBL/GenBank/DDBJ databases">
        <authorList>
            <person name="Ren T."/>
        </authorList>
    </citation>
    <scope>NUCLEOTIDE SEQUENCE</scope>
    <source>
        <strain evidence="2">F63249</strain>
    </source>
</reference>
<gene>
    <name evidence="2" type="ORF">MUY34_12800</name>
</gene>
<keyword evidence="1" id="KW-0732">Signal</keyword>
<feature type="signal peptide" evidence="1">
    <location>
        <begin position="1"/>
        <end position="19"/>
    </location>
</feature>
<protein>
    <submittedName>
        <fullName evidence="2">Uncharacterized protein</fullName>
    </submittedName>
</protein>
<evidence type="ECO:0000256" key="1">
    <source>
        <dbReference type="SAM" id="SignalP"/>
    </source>
</evidence>
<comment type="caution">
    <text evidence="2">The sequence shown here is derived from an EMBL/GenBank/DDBJ whole genome shotgun (WGS) entry which is preliminary data.</text>
</comment>
<keyword evidence="3" id="KW-1185">Reference proteome</keyword>
<feature type="chain" id="PRO_5045248120" evidence="1">
    <location>
        <begin position="20"/>
        <end position="149"/>
    </location>
</feature>
<sequence>MKKITLLMLVFLATLYTYGQQPLDLKIEEGADAPNTESVRFYFLSITNISDDTEGFKISAKDISCTNIPPEQQVTLNKTILDSTQTTELTNITLGSNETLEFYLKISRPDNTPVDKWNCIEVQAINDNSIILSNAILIKSLIPDPSKFN</sequence>
<accession>A0ABT0HAW5</accession>